<dbReference type="GO" id="GO:0005829">
    <property type="term" value="C:cytosol"/>
    <property type="evidence" value="ECO:0007669"/>
    <property type="project" value="TreeGrafter"/>
</dbReference>
<dbReference type="Proteomes" id="UP000242515">
    <property type="component" value="Unassembled WGS sequence"/>
</dbReference>
<dbReference type="AlphaFoldDB" id="A0A1H9H6Z1"/>
<dbReference type="Gene3D" id="2.130.10.10">
    <property type="entry name" value="YVTN repeat-like/Quinoprotein amine dehydrogenase"/>
    <property type="match status" value="1"/>
</dbReference>
<name>A0A1H9H6Z1_9GAMM</name>
<protein>
    <submittedName>
        <fullName evidence="3">6-phosphogluconolactonase</fullName>
    </submittedName>
</protein>
<dbReference type="OrthoDB" id="9790815at2"/>
<dbReference type="EMBL" id="FOGC01000004">
    <property type="protein sequence ID" value="SEQ57988.1"/>
    <property type="molecule type" value="Genomic_DNA"/>
</dbReference>
<keyword evidence="2" id="KW-0119">Carbohydrate metabolism</keyword>
<organism evidence="3 4">
    <name type="scientific">Rosenbergiella nectarea</name>
    <dbReference type="NCBI Taxonomy" id="988801"/>
    <lineage>
        <taxon>Bacteria</taxon>
        <taxon>Pseudomonadati</taxon>
        <taxon>Pseudomonadota</taxon>
        <taxon>Gammaproteobacteria</taxon>
        <taxon>Enterobacterales</taxon>
        <taxon>Erwiniaceae</taxon>
        <taxon>Rosenbergiella</taxon>
    </lineage>
</organism>
<reference evidence="4" key="1">
    <citation type="submission" date="2016-10" db="EMBL/GenBank/DDBJ databases">
        <authorList>
            <person name="Varghese N."/>
            <person name="Submissions S."/>
        </authorList>
    </citation>
    <scope>NUCLEOTIDE SEQUENCE [LARGE SCALE GENOMIC DNA]</scope>
    <source>
        <strain evidence="4">8N4</strain>
    </source>
</reference>
<dbReference type="PANTHER" id="PTHR30344:SF1">
    <property type="entry name" value="6-PHOSPHOGLUCONOLACTONASE"/>
    <property type="match status" value="1"/>
</dbReference>
<dbReference type="PANTHER" id="PTHR30344">
    <property type="entry name" value="6-PHOSPHOGLUCONOLACTONASE-RELATED"/>
    <property type="match status" value="1"/>
</dbReference>
<dbReference type="InterPro" id="IPR011045">
    <property type="entry name" value="N2O_reductase_N"/>
</dbReference>
<dbReference type="InterPro" id="IPR050282">
    <property type="entry name" value="Cycloisomerase_2"/>
</dbReference>
<evidence type="ECO:0000256" key="2">
    <source>
        <dbReference type="ARBA" id="ARBA00022526"/>
    </source>
</evidence>
<dbReference type="Pfam" id="PF10282">
    <property type="entry name" value="Lactonase"/>
    <property type="match status" value="1"/>
</dbReference>
<evidence type="ECO:0000256" key="1">
    <source>
        <dbReference type="ARBA" id="ARBA00005564"/>
    </source>
</evidence>
<evidence type="ECO:0000313" key="3">
    <source>
        <dbReference type="EMBL" id="SEQ57988.1"/>
    </source>
</evidence>
<dbReference type="GO" id="GO:0017057">
    <property type="term" value="F:6-phosphogluconolactonase activity"/>
    <property type="evidence" value="ECO:0007669"/>
    <property type="project" value="TreeGrafter"/>
</dbReference>
<evidence type="ECO:0000313" key="4">
    <source>
        <dbReference type="Proteomes" id="UP000242515"/>
    </source>
</evidence>
<proteinExistence type="inferred from homology"/>
<keyword evidence="4" id="KW-1185">Reference proteome</keyword>
<sequence>MKQVIYTASPESEEIHVWQLSEQGELSLLQTVNAPGQPQPLAINPRQQVLYAGVKPDFRVAAWKIGATGSLTWLDEAALPGSATYLATDREGEALYIGYYHDGFVSYGKLGAEGQPTSPSQVLKGLDGCHSANINLANNQLYVPALKQDRICVYPLREDKSLDDANATQIESAAGAGPRHMAFHPQGQFAYTINELDSTVMVIALGQGNDKVVQTLPTQPDDFTGTPWAADIHLTPDGKFLYTCDRTSSLLTIFAVSAQGDSLTLVGFHPTETQPRGFTLDKAGQFLIATGQKSHHVAVYRIDQQSGQLTDLGRYAAGQGPMWAIAHTPA</sequence>
<dbReference type="NCBIfam" id="NF008258">
    <property type="entry name" value="PRK11028.1"/>
    <property type="match status" value="1"/>
</dbReference>
<dbReference type="GO" id="GO:0006006">
    <property type="term" value="P:glucose metabolic process"/>
    <property type="evidence" value="ECO:0007669"/>
    <property type="project" value="UniProtKB-KW"/>
</dbReference>
<dbReference type="InterPro" id="IPR015943">
    <property type="entry name" value="WD40/YVTN_repeat-like_dom_sf"/>
</dbReference>
<dbReference type="STRING" id="988801.SAMN05216522_10499"/>
<gene>
    <name evidence="3" type="ORF">SAMN05216522_10499</name>
</gene>
<accession>A0A1H9H6Z1</accession>
<dbReference type="SUPFAM" id="SSF50974">
    <property type="entry name" value="Nitrous oxide reductase, N-terminal domain"/>
    <property type="match status" value="1"/>
</dbReference>
<dbReference type="InterPro" id="IPR019405">
    <property type="entry name" value="Lactonase_7-beta_prop"/>
</dbReference>
<dbReference type="RefSeq" id="WP_092674479.1">
    <property type="nucleotide sequence ID" value="NZ_FOGC01000004.1"/>
</dbReference>
<comment type="similarity">
    <text evidence="1">Belongs to the cycloisomerase 2 family.</text>
</comment>
<keyword evidence="2" id="KW-0313">Glucose metabolism</keyword>